<dbReference type="RefSeq" id="XP_001592725.1">
    <property type="nucleotide sequence ID" value="XM_001592675.1"/>
</dbReference>
<evidence type="ECO:0000313" key="2">
    <source>
        <dbReference type="EMBL" id="EDO03166.1"/>
    </source>
</evidence>
<feature type="compositionally biased region" description="Basic and acidic residues" evidence="1">
    <location>
        <begin position="1"/>
        <end position="11"/>
    </location>
</feature>
<proteinExistence type="predicted"/>
<protein>
    <submittedName>
        <fullName evidence="2">Uncharacterized protein</fullName>
    </submittedName>
</protein>
<sequence length="61" mass="6877">MGGRERDDRSQRIVSGKKGRAGIGVGDDIGEDLDDFVERLNRLDQSDEWTTLALQRCQELV</sequence>
<evidence type="ECO:0000313" key="3">
    <source>
        <dbReference type="Proteomes" id="UP000001312"/>
    </source>
</evidence>
<dbReference type="KEGG" id="ssl:SS1G_05646"/>
<evidence type="ECO:0000256" key="1">
    <source>
        <dbReference type="SAM" id="MobiDB-lite"/>
    </source>
</evidence>
<organism evidence="2 3">
    <name type="scientific">Sclerotinia sclerotiorum (strain ATCC 18683 / 1980 / Ss-1)</name>
    <name type="common">White mold</name>
    <name type="synonym">Whetzelinia sclerotiorum</name>
    <dbReference type="NCBI Taxonomy" id="665079"/>
    <lineage>
        <taxon>Eukaryota</taxon>
        <taxon>Fungi</taxon>
        <taxon>Dikarya</taxon>
        <taxon>Ascomycota</taxon>
        <taxon>Pezizomycotina</taxon>
        <taxon>Leotiomycetes</taxon>
        <taxon>Helotiales</taxon>
        <taxon>Sclerotiniaceae</taxon>
        <taxon>Sclerotinia</taxon>
    </lineage>
</organism>
<dbReference type="InParanoid" id="A7EK00"/>
<feature type="region of interest" description="Disordered" evidence="1">
    <location>
        <begin position="1"/>
        <end position="20"/>
    </location>
</feature>
<dbReference type="EMBL" id="CH476627">
    <property type="protein sequence ID" value="EDO03166.1"/>
    <property type="molecule type" value="Genomic_DNA"/>
</dbReference>
<keyword evidence="3" id="KW-1185">Reference proteome</keyword>
<dbReference type="AlphaFoldDB" id="A7EK00"/>
<name>A7EK00_SCLS1</name>
<dbReference type="GeneID" id="5489332"/>
<dbReference type="HOGENOM" id="CLU_2924090_0_0_1"/>
<reference evidence="3" key="1">
    <citation type="journal article" date="2011" name="PLoS Genet.">
        <title>Genomic analysis of the necrotrophic fungal pathogens Sclerotinia sclerotiorum and Botrytis cinerea.</title>
        <authorList>
            <person name="Amselem J."/>
            <person name="Cuomo C.A."/>
            <person name="van Kan J.A."/>
            <person name="Viaud M."/>
            <person name="Benito E.P."/>
            <person name="Couloux A."/>
            <person name="Coutinho P.M."/>
            <person name="de Vries R.P."/>
            <person name="Dyer P.S."/>
            <person name="Fillinger S."/>
            <person name="Fournier E."/>
            <person name="Gout L."/>
            <person name="Hahn M."/>
            <person name="Kohn L."/>
            <person name="Lapalu N."/>
            <person name="Plummer K.M."/>
            <person name="Pradier J.M."/>
            <person name="Quevillon E."/>
            <person name="Sharon A."/>
            <person name="Simon A."/>
            <person name="ten Have A."/>
            <person name="Tudzynski B."/>
            <person name="Tudzynski P."/>
            <person name="Wincker P."/>
            <person name="Andrew M."/>
            <person name="Anthouard V."/>
            <person name="Beever R.E."/>
            <person name="Beffa R."/>
            <person name="Benoit I."/>
            <person name="Bouzid O."/>
            <person name="Brault B."/>
            <person name="Chen Z."/>
            <person name="Choquer M."/>
            <person name="Collemare J."/>
            <person name="Cotton P."/>
            <person name="Danchin E.G."/>
            <person name="Da Silva C."/>
            <person name="Gautier A."/>
            <person name="Giraud C."/>
            <person name="Giraud T."/>
            <person name="Gonzalez C."/>
            <person name="Grossetete S."/>
            <person name="Guldener U."/>
            <person name="Henrissat B."/>
            <person name="Howlett B.J."/>
            <person name="Kodira C."/>
            <person name="Kretschmer M."/>
            <person name="Lappartient A."/>
            <person name="Leroch M."/>
            <person name="Levis C."/>
            <person name="Mauceli E."/>
            <person name="Neuveglise C."/>
            <person name="Oeser B."/>
            <person name="Pearson M."/>
            <person name="Poulain J."/>
            <person name="Poussereau N."/>
            <person name="Quesneville H."/>
            <person name="Rascle C."/>
            <person name="Schumacher J."/>
            <person name="Segurens B."/>
            <person name="Sexton A."/>
            <person name="Silva E."/>
            <person name="Sirven C."/>
            <person name="Soanes D.M."/>
            <person name="Talbot N.J."/>
            <person name="Templeton M."/>
            <person name="Yandava C."/>
            <person name="Yarden O."/>
            <person name="Zeng Q."/>
            <person name="Rollins J.A."/>
            <person name="Lebrun M.H."/>
            <person name="Dickman M."/>
        </authorList>
    </citation>
    <scope>NUCLEOTIDE SEQUENCE [LARGE SCALE GENOMIC DNA]</scope>
    <source>
        <strain evidence="3">ATCC 18683 / 1980 / Ss-1</strain>
    </source>
</reference>
<gene>
    <name evidence="2" type="ORF">SS1G_05646</name>
</gene>
<accession>A7EK00</accession>
<dbReference type="Proteomes" id="UP000001312">
    <property type="component" value="Unassembled WGS sequence"/>
</dbReference>